<dbReference type="Gene3D" id="3.30.70.3040">
    <property type="match status" value="1"/>
</dbReference>
<evidence type="ECO:0000256" key="1">
    <source>
        <dbReference type="ARBA" id="ARBA00004651"/>
    </source>
</evidence>
<keyword evidence="4 10" id="KW-1003">Cell membrane</keyword>
<feature type="domain" description="ABC3 transporter permease C-terminal" evidence="12">
    <location>
        <begin position="192"/>
        <end position="311"/>
    </location>
</feature>
<comment type="subcellular location">
    <subcellularLocation>
        <location evidence="1">Cell membrane</location>
        <topology evidence="1">Multi-pass membrane protein</topology>
    </subcellularLocation>
</comment>
<dbReference type="PIRSF" id="PIRSF003097">
    <property type="entry name" value="FtsX"/>
    <property type="match status" value="1"/>
</dbReference>
<dbReference type="Proteomes" id="UP000034846">
    <property type="component" value="Unassembled WGS sequence"/>
</dbReference>
<evidence type="ECO:0000313" key="14">
    <source>
        <dbReference type="EMBL" id="KKW30192.1"/>
    </source>
</evidence>
<proteinExistence type="inferred from homology"/>
<evidence type="ECO:0000256" key="9">
    <source>
        <dbReference type="ARBA" id="ARBA00023306"/>
    </source>
</evidence>
<dbReference type="AlphaFoldDB" id="A0A0G1ZPT2"/>
<feature type="transmembrane region" description="Helical" evidence="11">
    <location>
        <begin position="30"/>
        <end position="53"/>
    </location>
</feature>
<keyword evidence="5 10" id="KW-0132">Cell division</keyword>
<dbReference type="GO" id="GO:0005886">
    <property type="term" value="C:plasma membrane"/>
    <property type="evidence" value="ECO:0007669"/>
    <property type="project" value="UniProtKB-SubCell"/>
</dbReference>
<dbReference type="Pfam" id="PF18075">
    <property type="entry name" value="FtsX_ECD"/>
    <property type="match status" value="1"/>
</dbReference>
<keyword evidence="9 10" id="KW-0131">Cell cycle</keyword>
<dbReference type="EMBL" id="LCRD01000019">
    <property type="protein sequence ID" value="KKW30192.1"/>
    <property type="molecule type" value="Genomic_DNA"/>
</dbReference>
<accession>A0A0G1ZPT2</accession>
<evidence type="ECO:0000259" key="13">
    <source>
        <dbReference type="Pfam" id="PF18075"/>
    </source>
</evidence>
<name>A0A0G1ZPT2_9BACT</name>
<evidence type="ECO:0000256" key="5">
    <source>
        <dbReference type="ARBA" id="ARBA00022618"/>
    </source>
</evidence>
<evidence type="ECO:0000256" key="3">
    <source>
        <dbReference type="ARBA" id="ARBA00021907"/>
    </source>
</evidence>
<organism evidence="14 15">
    <name type="scientific">Candidatus Uhrbacteria bacterium GW2011_GWD2_52_7</name>
    <dbReference type="NCBI Taxonomy" id="1618989"/>
    <lineage>
        <taxon>Bacteria</taxon>
        <taxon>Candidatus Uhriibacteriota</taxon>
    </lineage>
</organism>
<evidence type="ECO:0000256" key="7">
    <source>
        <dbReference type="ARBA" id="ARBA00022989"/>
    </source>
</evidence>
<gene>
    <name evidence="14" type="ORF">UY72_C0019G0009</name>
</gene>
<dbReference type="PANTHER" id="PTHR47755:SF1">
    <property type="entry name" value="CELL DIVISION PROTEIN FTSX"/>
    <property type="match status" value="1"/>
</dbReference>
<reference evidence="14 15" key="1">
    <citation type="journal article" date="2015" name="Nature">
        <title>rRNA introns, odd ribosomes, and small enigmatic genomes across a large radiation of phyla.</title>
        <authorList>
            <person name="Brown C.T."/>
            <person name="Hug L.A."/>
            <person name="Thomas B.C."/>
            <person name="Sharon I."/>
            <person name="Castelle C.J."/>
            <person name="Singh A."/>
            <person name="Wilkins M.J."/>
            <person name="Williams K.H."/>
            <person name="Banfield J.F."/>
        </authorList>
    </citation>
    <scope>NUCLEOTIDE SEQUENCE [LARGE SCALE GENOMIC DNA]</scope>
</reference>
<feature type="domain" description="FtsX extracellular" evidence="13">
    <location>
        <begin position="68"/>
        <end position="155"/>
    </location>
</feature>
<dbReference type="GO" id="GO:0051301">
    <property type="term" value="P:cell division"/>
    <property type="evidence" value="ECO:0007669"/>
    <property type="project" value="UniProtKB-KW"/>
</dbReference>
<feature type="transmembrane region" description="Helical" evidence="11">
    <location>
        <begin position="191"/>
        <end position="215"/>
    </location>
</feature>
<feature type="transmembrane region" description="Helical" evidence="11">
    <location>
        <begin position="290"/>
        <end position="309"/>
    </location>
</feature>
<dbReference type="InterPro" id="IPR003838">
    <property type="entry name" value="ABC3_permease_C"/>
</dbReference>
<keyword evidence="7 11" id="KW-1133">Transmembrane helix</keyword>
<evidence type="ECO:0000259" key="12">
    <source>
        <dbReference type="Pfam" id="PF02687"/>
    </source>
</evidence>
<evidence type="ECO:0000256" key="2">
    <source>
        <dbReference type="ARBA" id="ARBA00007379"/>
    </source>
</evidence>
<evidence type="ECO:0000256" key="11">
    <source>
        <dbReference type="SAM" id="Phobius"/>
    </source>
</evidence>
<protein>
    <recommendedName>
        <fullName evidence="3 10">Cell division protein FtsX</fullName>
    </recommendedName>
</protein>
<evidence type="ECO:0000256" key="10">
    <source>
        <dbReference type="PIRNR" id="PIRNR003097"/>
    </source>
</evidence>
<keyword evidence="6 11" id="KW-0812">Transmembrane</keyword>
<dbReference type="PATRIC" id="fig|1618989.3.peg.333"/>
<dbReference type="InterPro" id="IPR040690">
    <property type="entry name" value="FtsX_ECD"/>
</dbReference>
<feature type="transmembrane region" description="Helical" evidence="11">
    <location>
        <begin position="235"/>
        <end position="260"/>
    </location>
</feature>
<dbReference type="PANTHER" id="PTHR47755">
    <property type="entry name" value="CELL DIVISION PROTEIN FTSX"/>
    <property type="match status" value="1"/>
</dbReference>
<comment type="caution">
    <text evidence="14">The sequence shown here is derived from an EMBL/GenBank/DDBJ whole genome shotgun (WGS) entry which is preliminary data.</text>
</comment>
<evidence type="ECO:0000256" key="8">
    <source>
        <dbReference type="ARBA" id="ARBA00023136"/>
    </source>
</evidence>
<keyword evidence="8 10" id="KW-0472">Membrane</keyword>
<dbReference type="Pfam" id="PF02687">
    <property type="entry name" value="FtsX"/>
    <property type="match status" value="1"/>
</dbReference>
<evidence type="ECO:0000256" key="6">
    <source>
        <dbReference type="ARBA" id="ARBA00022692"/>
    </source>
</evidence>
<evidence type="ECO:0000313" key="15">
    <source>
        <dbReference type="Proteomes" id="UP000034846"/>
    </source>
</evidence>
<evidence type="ECO:0000256" key="4">
    <source>
        <dbReference type="ARBA" id="ARBA00022475"/>
    </source>
</evidence>
<sequence>MPSEVSIPCRNMRSFFRVIRFALQGTFRNFWLSFVTTSVFLLTLLTVNSLIALNVMADGAIASLEDRVRIDVYFTSNTSEDMLKSARGYLLGLTQVKTVDEIPEEEALAAFKQEHQDDPLVLAALDEVGGNPIGNALRISAHNAEDFGFIIEVLNSSPEYSPYIKDSNFSDSTTAIETLSAFTERVRIGGYALAGFFAFISVLIVLNTIRVAIYVHREEIAIMKLVGATDWFVRGPFLIEATLFAFIATVVMAGVTYAALTAAEPHLMTFFTGVDVALVDYFVAHGAVIFGAQFVSLMLLGVLTTWFAMRRYLRV</sequence>
<comment type="similarity">
    <text evidence="2 10">Belongs to the ABC-4 integral membrane protein family. FtsX subfamily.</text>
</comment>
<dbReference type="InterPro" id="IPR004513">
    <property type="entry name" value="FtsX"/>
</dbReference>